<organism evidence="11 12">
    <name type="scientific">Pseudobowmanella zhangzhouensis</name>
    <dbReference type="NCBI Taxonomy" id="1537679"/>
    <lineage>
        <taxon>Bacteria</taxon>
        <taxon>Pseudomonadati</taxon>
        <taxon>Pseudomonadota</taxon>
        <taxon>Gammaproteobacteria</taxon>
        <taxon>Alteromonadales</taxon>
        <taxon>Alteromonadaceae</taxon>
    </lineage>
</organism>
<keyword evidence="5" id="KW-1003">Cell membrane</keyword>
<dbReference type="Pfam" id="PF01203">
    <property type="entry name" value="T2SSN"/>
    <property type="match status" value="1"/>
</dbReference>
<keyword evidence="12" id="KW-1185">Reference proteome</keyword>
<evidence type="ECO:0000256" key="2">
    <source>
        <dbReference type="ARBA" id="ARBA00007208"/>
    </source>
</evidence>
<evidence type="ECO:0000256" key="3">
    <source>
        <dbReference type="ARBA" id="ARBA00021563"/>
    </source>
</evidence>
<keyword evidence="4" id="KW-0813">Transport</keyword>
<keyword evidence="8" id="KW-0653">Protein transport</keyword>
<sequence>MQMFKTILVALTLYLIFLIQQLPANQALSWVSLPANVQISGVSGTIWDGKTQLAVINGMPVRDVRWQLSALPLLWGEASLRIQAGNARDSQQLTFNGELALSASSVSATDLTLYVPASMALANVPLPVPVDADGRFKVAIEQAQWQGKCVALSGQGDWLNAAVAGTQGVISLDSFHARLSCAGDDLQVRIDPDNIFNLDATAAVTPQGKYQIQGKFKPAARLPEEVHQAARFFGRTDADGFYTLNWR</sequence>
<accession>A0ABW1XF47</accession>
<proteinExistence type="inferred from homology"/>
<dbReference type="Proteomes" id="UP001596364">
    <property type="component" value="Unassembled WGS sequence"/>
</dbReference>
<comment type="similarity">
    <text evidence="2">Belongs to the GSP N family.</text>
</comment>
<evidence type="ECO:0000256" key="8">
    <source>
        <dbReference type="ARBA" id="ARBA00022927"/>
    </source>
</evidence>
<evidence type="ECO:0000256" key="4">
    <source>
        <dbReference type="ARBA" id="ARBA00022448"/>
    </source>
</evidence>
<dbReference type="EMBL" id="JBHSUS010000001">
    <property type="protein sequence ID" value="MFC6438630.1"/>
    <property type="molecule type" value="Genomic_DNA"/>
</dbReference>
<gene>
    <name evidence="11" type="ORF">ACFP85_00450</name>
</gene>
<comment type="caution">
    <text evidence="11">The sequence shown here is derived from an EMBL/GenBank/DDBJ whole genome shotgun (WGS) entry which is preliminary data.</text>
</comment>
<evidence type="ECO:0000256" key="6">
    <source>
        <dbReference type="ARBA" id="ARBA00022519"/>
    </source>
</evidence>
<evidence type="ECO:0000256" key="1">
    <source>
        <dbReference type="ARBA" id="ARBA00004533"/>
    </source>
</evidence>
<evidence type="ECO:0000313" key="12">
    <source>
        <dbReference type="Proteomes" id="UP001596364"/>
    </source>
</evidence>
<evidence type="ECO:0000256" key="10">
    <source>
        <dbReference type="ARBA" id="ARBA00030772"/>
    </source>
</evidence>
<keyword evidence="9" id="KW-0472">Membrane</keyword>
<dbReference type="InterPro" id="IPR022792">
    <property type="entry name" value="T2SS_protein-GspN"/>
</dbReference>
<keyword evidence="7" id="KW-0812">Transmembrane</keyword>
<keyword evidence="6" id="KW-0997">Cell inner membrane</keyword>
<dbReference type="RefSeq" id="WP_131259483.1">
    <property type="nucleotide sequence ID" value="NZ_JBHSUS010000001.1"/>
</dbReference>
<comment type="subcellular location">
    <subcellularLocation>
        <location evidence="1">Cell inner membrane</location>
    </subcellularLocation>
</comment>
<reference evidence="12" key="1">
    <citation type="journal article" date="2019" name="Int. J. Syst. Evol. Microbiol.">
        <title>The Global Catalogue of Microorganisms (GCM) 10K type strain sequencing project: providing services to taxonomists for standard genome sequencing and annotation.</title>
        <authorList>
            <consortium name="The Broad Institute Genomics Platform"/>
            <consortium name="The Broad Institute Genome Sequencing Center for Infectious Disease"/>
            <person name="Wu L."/>
            <person name="Ma J."/>
        </authorList>
    </citation>
    <scope>NUCLEOTIDE SEQUENCE [LARGE SCALE GENOMIC DNA]</scope>
    <source>
        <strain evidence="12">CGMCC 1.16031</strain>
    </source>
</reference>
<evidence type="ECO:0000256" key="9">
    <source>
        <dbReference type="ARBA" id="ARBA00023136"/>
    </source>
</evidence>
<evidence type="ECO:0000313" key="11">
    <source>
        <dbReference type="EMBL" id="MFC6438630.1"/>
    </source>
</evidence>
<evidence type="ECO:0000256" key="7">
    <source>
        <dbReference type="ARBA" id="ARBA00022692"/>
    </source>
</evidence>
<evidence type="ECO:0000256" key="5">
    <source>
        <dbReference type="ARBA" id="ARBA00022475"/>
    </source>
</evidence>
<name>A0ABW1XF47_9ALTE</name>
<protein>
    <recommendedName>
        <fullName evidence="3">Type II secretion system protein N</fullName>
    </recommendedName>
    <alternativeName>
        <fullName evidence="10">General secretion pathway protein N</fullName>
    </alternativeName>
</protein>